<proteinExistence type="predicted"/>
<sequence>MNLNTQQIQKIQASSCASCVPAIQDPKKQKKPLIDTDKLANNFFTEYYKNVSNHGWTNAMYLMSNNCSIICKDKKFANPYEFLHHLFSELVKRANYDNIKSKWVVVDDIMIMTVFGQIQFVFFDNSIGSALPFAETFVIKLENGEAKCCSLVLDF</sequence>
<protein>
    <recommendedName>
        <fullName evidence="2">NTF2 domain-containing protein</fullName>
    </recommendedName>
</protein>
<organism evidence="1">
    <name type="scientific">viral metagenome</name>
    <dbReference type="NCBI Taxonomy" id="1070528"/>
    <lineage>
        <taxon>unclassified sequences</taxon>
        <taxon>metagenomes</taxon>
        <taxon>organismal metagenomes</taxon>
    </lineage>
</organism>
<dbReference type="EMBL" id="MN739697">
    <property type="protein sequence ID" value="QHT21785.1"/>
    <property type="molecule type" value="Genomic_DNA"/>
</dbReference>
<name>A0A6C0E300_9ZZZZ</name>
<evidence type="ECO:0008006" key="2">
    <source>
        <dbReference type="Google" id="ProtNLM"/>
    </source>
</evidence>
<dbReference type="Gene3D" id="3.10.450.50">
    <property type="match status" value="1"/>
</dbReference>
<dbReference type="AlphaFoldDB" id="A0A6C0E300"/>
<reference evidence="1" key="1">
    <citation type="journal article" date="2020" name="Nature">
        <title>Giant virus diversity and host interactions through global metagenomics.</title>
        <authorList>
            <person name="Schulz F."/>
            <person name="Roux S."/>
            <person name="Paez-Espino D."/>
            <person name="Jungbluth S."/>
            <person name="Walsh D.A."/>
            <person name="Denef V.J."/>
            <person name="McMahon K.D."/>
            <person name="Konstantinidis K.T."/>
            <person name="Eloe-Fadrosh E.A."/>
            <person name="Kyrpides N.C."/>
            <person name="Woyke T."/>
        </authorList>
    </citation>
    <scope>NUCLEOTIDE SEQUENCE</scope>
    <source>
        <strain evidence="1">GVMAG-M-3300023179-103</strain>
    </source>
</reference>
<evidence type="ECO:0000313" key="1">
    <source>
        <dbReference type="EMBL" id="QHT21785.1"/>
    </source>
</evidence>
<accession>A0A6C0E300</accession>